<dbReference type="RefSeq" id="WP_027313307.1">
    <property type="nucleotide sequence ID" value="NZ_JBHLZN010000001.1"/>
</dbReference>
<comment type="caution">
    <text evidence="1">The sequence shown here is derived from an EMBL/GenBank/DDBJ whole genome shotgun (WGS) entry which is preliminary data.</text>
</comment>
<keyword evidence="2" id="KW-1185">Reference proteome</keyword>
<evidence type="ECO:0008006" key="3">
    <source>
        <dbReference type="Google" id="ProtNLM"/>
    </source>
</evidence>
<organism evidence="1 2">
    <name type="scientific">Balneatrix alpica</name>
    <dbReference type="NCBI Taxonomy" id="75684"/>
    <lineage>
        <taxon>Bacteria</taxon>
        <taxon>Pseudomonadati</taxon>
        <taxon>Pseudomonadota</taxon>
        <taxon>Gammaproteobacteria</taxon>
        <taxon>Oceanospirillales</taxon>
        <taxon>Balneatrichaceae</taxon>
        <taxon>Balneatrix</taxon>
    </lineage>
</organism>
<dbReference type="EMBL" id="JBHLZN010000001">
    <property type="protein sequence ID" value="MFB9885078.1"/>
    <property type="molecule type" value="Genomic_DNA"/>
</dbReference>
<name>A0ABV5Z726_9GAMM</name>
<dbReference type="Proteomes" id="UP001589628">
    <property type="component" value="Unassembled WGS sequence"/>
</dbReference>
<evidence type="ECO:0000313" key="1">
    <source>
        <dbReference type="EMBL" id="MFB9885078.1"/>
    </source>
</evidence>
<gene>
    <name evidence="1" type="ORF">ACFFLH_01455</name>
</gene>
<sequence length="236" mass="27288">MKSIFLFLFQMLSLFFLLNRKKRNKHAQDYNVMPQGGSMFYQPSDIKHGEQIDELMCSLGKFIVEFERVCASIQYLVVFVLEKDGLRNQQLAKIVVGDKAARELRILFGTIYQELPEQDADDKKSVKDLLNRFDKLAEFRNELVHANWGLGDEAGDEELTAVLQKIKNKPTKGLIHKRAPISKSLIDRFALEARKQLVLFRRLSVALLQSGFKTSDHMNRFSDCELEVSLFEWLKA</sequence>
<reference evidence="1 2" key="1">
    <citation type="submission" date="2024-09" db="EMBL/GenBank/DDBJ databases">
        <authorList>
            <person name="Sun Q."/>
            <person name="Mori K."/>
        </authorList>
    </citation>
    <scope>NUCLEOTIDE SEQUENCE [LARGE SCALE GENOMIC DNA]</scope>
    <source>
        <strain evidence="1 2">ATCC 51285</strain>
    </source>
</reference>
<accession>A0ABV5Z726</accession>
<proteinExistence type="predicted"/>
<evidence type="ECO:0000313" key="2">
    <source>
        <dbReference type="Proteomes" id="UP001589628"/>
    </source>
</evidence>
<protein>
    <recommendedName>
        <fullName evidence="3">Apea-like HEPN domain-containing protein</fullName>
    </recommendedName>
</protein>